<name>A0ABV5G1A7_9MICC</name>
<evidence type="ECO:0000313" key="2">
    <source>
        <dbReference type="EMBL" id="MFB9072716.1"/>
    </source>
</evidence>
<gene>
    <name evidence="2" type="ORF">ACFFX0_16530</name>
</gene>
<keyword evidence="3" id="KW-1185">Reference proteome</keyword>
<feature type="region of interest" description="Disordered" evidence="1">
    <location>
        <begin position="1"/>
        <end position="47"/>
    </location>
</feature>
<dbReference type="EMBL" id="JBHMFI010000001">
    <property type="protein sequence ID" value="MFB9072716.1"/>
    <property type="molecule type" value="Genomic_DNA"/>
</dbReference>
<sequence>MVRRTPEQGGGSPNPYPTAASTTASTAHSPQKSWPRRDPHRGDRSGSRGVTAYQLICSGVLSSGRVRRPSLIKGAGAACFVLVGSGERVNGRRAVRLICAGWLPQDGVFGRSGTACLESSIAGPEAWLLIVVSRIAPRAATIHHRGTKRSMEAYSCITASDQHQPASSRAMATLAMVPRFSRARNRAQR</sequence>
<organism evidence="2 3">
    <name type="scientific">Citricoccus parietis</name>
    <dbReference type="NCBI Taxonomy" id="592307"/>
    <lineage>
        <taxon>Bacteria</taxon>
        <taxon>Bacillati</taxon>
        <taxon>Actinomycetota</taxon>
        <taxon>Actinomycetes</taxon>
        <taxon>Micrococcales</taxon>
        <taxon>Micrococcaceae</taxon>
        <taxon>Citricoccus</taxon>
    </lineage>
</organism>
<feature type="compositionally biased region" description="Basic and acidic residues" evidence="1">
    <location>
        <begin position="35"/>
        <end position="46"/>
    </location>
</feature>
<proteinExistence type="predicted"/>
<evidence type="ECO:0000313" key="3">
    <source>
        <dbReference type="Proteomes" id="UP001589575"/>
    </source>
</evidence>
<dbReference type="Proteomes" id="UP001589575">
    <property type="component" value="Unassembled WGS sequence"/>
</dbReference>
<evidence type="ECO:0000256" key="1">
    <source>
        <dbReference type="SAM" id="MobiDB-lite"/>
    </source>
</evidence>
<reference evidence="2 3" key="1">
    <citation type="submission" date="2024-09" db="EMBL/GenBank/DDBJ databases">
        <authorList>
            <person name="Sun Q."/>
            <person name="Mori K."/>
        </authorList>
    </citation>
    <scope>NUCLEOTIDE SEQUENCE [LARGE SCALE GENOMIC DNA]</scope>
    <source>
        <strain evidence="2 3">CCM 7609</strain>
    </source>
</reference>
<accession>A0ABV5G1A7</accession>
<protein>
    <submittedName>
        <fullName evidence="2">Uncharacterized protein</fullName>
    </submittedName>
</protein>
<comment type="caution">
    <text evidence="2">The sequence shown here is derived from an EMBL/GenBank/DDBJ whole genome shotgun (WGS) entry which is preliminary data.</text>
</comment>
<feature type="compositionally biased region" description="Low complexity" evidence="1">
    <location>
        <begin position="17"/>
        <end position="30"/>
    </location>
</feature>